<proteinExistence type="predicted"/>
<dbReference type="GO" id="GO:0016874">
    <property type="term" value="F:ligase activity"/>
    <property type="evidence" value="ECO:0007669"/>
    <property type="project" value="UniProtKB-KW"/>
</dbReference>
<dbReference type="OrthoDB" id="2957833at2"/>
<gene>
    <name evidence="7" type="ORF">SAMN05192533_104259</name>
</gene>
<feature type="transmembrane region" description="Helical" evidence="5">
    <location>
        <begin position="326"/>
        <end position="346"/>
    </location>
</feature>
<dbReference type="STRING" id="930146.SAMN05192533_104259"/>
<evidence type="ECO:0000313" key="7">
    <source>
        <dbReference type="EMBL" id="SEM65996.1"/>
    </source>
</evidence>
<keyword evidence="2 5" id="KW-0812">Transmembrane</keyword>
<feature type="transmembrane region" description="Helical" evidence="5">
    <location>
        <begin position="63"/>
        <end position="82"/>
    </location>
</feature>
<evidence type="ECO:0000256" key="1">
    <source>
        <dbReference type="ARBA" id="ARBA00004141"/>
    </source>
</evidence>
<dbReference type="Proteomes" id="UP000198553">
    <property type="component" value="Unassembled WGS sequence"/>
</dbReference>
<evidence type="ECO:0000256" key="5">
    <source>
        <dbReference type="SAM" id="Phobius"/>
    </source>
</evidence>
<feature type="transmembrane region" description="Helical" evidence="5">
    <location>
        <begin position="358"/>
        <end position="375"/>
    </location>
</feature>
<dbReference type="PANTHER" id="PTHR37422:SF17">
    <property type="entry name" value="O-ANTIGEN LIGASE"/>
    <property type="match status" value="1"/>
</dbReference>
<dbReference type="PANTHER" id="PTHR37422">
    <property type="entry name" value="TEICHURONIC ACID BIOSYNTHESIS PROTEIN TUAE"/>
    <property type="match status" value="1"/>
</dbReference>
<feature type="transmembrane region" description="Helical" evidence="5">
    <location>
        <begin position="12"/>
        <end position="27"/>
    </location>
</feature>
<sequence length="408" mass="47093">MFSQNNFIGNKYFLLLMGMAVLFTFGMDAPFFYINWFAGVILIFCFFIKIYKGDINVKVNILPFTLLTFWVLFPLLFTFFATDIGLHLKYIIISVFYITVSYSLIKLLLNNKDNLLFFLLNVNVIWISISIITLVLFFLGIVTYDNGYFSGIFYNRNQFAVLTASLSGVLLYFLKEYDFKQRVVAIALVFFSLVLILISSSLKGLIIILLLIALYGFIRADRKQKISLVILAIITLVTIMVIDNPISERLNRFILVFSDPNQLKATESAYNRVWLIKESWGIVKENPFMGVGVNNSILMLFPPYLYFFDNTPDIGTYSHNNYLEMLLNGGFITLIIYYLPIVYVLVQSIKKLGINSRLNIVVALLFLKLIIDFAQVSYFDFGVIFFTVFGFLIYFFSNYQDGNLNRNT</sequence>
<feature type="transmembrane region" description="Helical" evidence="5">
    <location>
        <begin position="116"/>
        <end position="144"/>
    </location>
</feature>
<keyword evidence="8" id="KW-1185">Reference proteome</keyword>
<evidence type="ECO:0000313" key="8">
    <source>
        <dbReference type="Proteomes" id="UP000198553"/>
    </source>
</evidence>
<dbReference type="InterPro" id="IPR007016">
    <property type="entry name" value="O-antigen_ligase-rel_domated"/>
</dbReference>
<keyword evidence="4 5" id="KW-0472">Membrane</keyword>
<evidence type="ECO:0000256" key="2">
    <source>
        <dbReference type="ARBA" id="ARBA00022692"/>
    </source>
</evidence>
<dbReference type="GO" id="GO:0016020">
    <property type="term" value="C:membrane"/>
    <property type="evidence" value="ECO:0007669"/>
    <property type="project" value="UniProtKB-SubCell"/>
</dbReference>
<feature type="transmembrane region" description="Helical" evidence="5">
    <location>
        <begin position="287"/>
        <end position="306"/>
    </location>
</feature>
<feature type="transmembrane region" description="Helical" evidence="5">
    <location>
        <begin position="186"/>
        <end position="218"/>
    </location>
</feature>
<dbReference type="Pfam" id="PF04932">
    <property type="entry name" value="Wzy_C"/>
    <property type="match status" value="1"/>
</dbReference>
<reference evidence="8" key="1">
    <citation type="submission" date="2016-10" db="EMBL/GenBank/DDBJ databases">
        <authorList>
            <person name="Varghese N."/>
            <person name="Submissions S."/>
        </authorList>
    </citation>
    <scope>NUCLEOTIDE SEQUENCE [LARGE SCALE GENOMIC DNA]</scope>
    <source>
        <strain evidence="8">B48,IBRC-M 10115,DSM 25386,CECT 8001</strain>
    </source>
</reference>
<dbReference type="EMBL" id="FOBW01000004">
    <property type="protein sequence ID" value="SEM65996.1"/>
    <property type="molecule type" value="Genomic_DNA"/>
</dbReference>
<evidence type="ECO:0000256" key="3">
    <source>
        <dbReference type="ARBA" id="ARBA00022989"/>
    </source>
</evidence>
<dbReference type="RefSeq" id="WP_090743463.1">
    <property type="nucleotide sequence ID" value="NZ_FOBW01000004.1"/>
</dbReference>
<name>A0A1H8A682_9BACI</name>
<feature type="transmembrane region" description="Helical" evidence="5">
    <location>
        <begin position="224"/>
        <end position="242"/>
    </location>
</feature>
<dbReference type="InterPro" id="IPR051533">
    <property type="entry name" value="WaaL-like"/>
</dbReference>
<evidence type="ECO:0000259" key="6">
    <source>
        <dbReference type="Pfam" id="PF04932"/>
    </source>
</evidence>
<accession>A0A1H8A682</accession>
<keyword evidence="3 5" id="KW-1133">Transmembrane helix</keyword>
<feature type="transmembrane region" description="Helical" evidence="5">
    <location>
        <begin position="381"/>
        <end position="399"/>
    </location>
</feature>
<feature type="transmembrane region" description="Helical" evidence="5">
    <location>
        <begin position="156"/>
        <end position="174"/>
    </location>
</feature>
<comment type="subcellular location">
    <subcellularLocation>
        <location evidence="1">Membrane</location>
        <topology evidence="1">Multi-pass membrane protein</topology>
    </subcellularLocation>
</comment>
<feature type="transmembrane region" description="Helical" evidence="5">
    <location>
        <begin position="88"/>
        <end position="109"/>
    </location>
</feature>
<feature type="domain" description="O-antigen ligase-related" evidence="6">
    <location>
        <begin position="188"/>
        <end position="337"/>
    </location>
</feature>
<organism evidence="7 8">
    <name type="scientific">Mesobacillus persicus</name>
    <dbReference type="NCBI Taxonomy" id="930146"/>
    <lineage>
        <taxon>Bacteria</taxon>
        <taxon>Bacillati</taxon>
        <taxon>Bacillota</taxon>
        <taxon>Bacilli</taxon>
        <taxon>Bacillales</taxon>
        <taxon>Bacillaceae</taxon>
        <taxon>Mesobacillus</taxon>
    </lineage>
</organism>
<keyword evidence="7" id="KW-0436">Ligase</keyword>
<feature type="transmembrane region" description="Helical" evidence="5">
    <location>
        <begin position="33"/>
        <end position="51"/>
    </location>
</feature>
<dbReference type="AlphaFoldDB" id="A0A1H8A682"/>
<protein>
    <submittedName>
        <fullName evidence="7">O-Antigen ligase</fullName>
    </submittedName>
</protein>
<evidence type="ECO:0000256" key="4">
    <source>
        <dbReference type="ARBA" id="ARBA00023136"/>
    </source>
</evidence>